<evidence type="ECO:0000256" key="4">
    <source>
        <dbReference type="ARBA" id="ARBA00022692"/>
    </source>
</evidence>
<keyword evidence="6 7" id="KW-0472">Membrane</keyword>
<evidence type="ECO:0000313" key="9">
    <source>
        <dbReference type="EMBL" id="KPV52685.1"/>
    </source>
</evidence>
<evidence type="ECO:0000256" key="2">
    <source>
        <dbReference type="ARBA" id="ARBA00022448"/>
    </source>
</evidence>
<feature type="domain" description="ABC transmembrane type-1" evidence="8">
    <location>
        <begin position="39"/>
        <end position="253"/>
    </location>
</feature>
<feature type="non-terminal residue" evidence="9">
    <location>
        <position position="1"/>
    </location>
</feature>
<dbReference type="CDD" id="cd06261">
    <property type="entry name" value="TM_PBP2"/>
    <property type="match status" value="1"/>
</dbReference>
<dbReference type="AlphaFoldDB" id="A0A0N8PSG8"/>
<evidence type="ECO:0000313" key="10">
    <source>
        <dbReference type="Proteomes" id="UP000050509"/>
    </source>
</evidence>
<keyword evidence="2 7" id="KW-0813">Transport</keyword>
<keyword evidence="10" id="KW-1185">Reference proteome</keyword>
<dbReference type="GO" id="GO:0005886">
    <property type="term" value="C:plasma membrane"/>
    <property type="evidence" value="ECO:0007669"/>
    <property type="project" value="UniProtKB-SubCell"/>
</dbReference>
<dbReference type="Proteomes" id="UP000050509">
    <property type="component" value="Unassembled WGS sequence"/>
</dbReference>
<keyword evidence="3" id="KW-1003">Cell membrane</keyword>
<evidence type="ECO:0000256" key="3">
    <source>
        <dbReference type="ARBA" id="ARBA00022475"/>
    </source>
</evidence>
<dbReference type="InterPro" id="IPR051393">
    <property type="entry name" value="ABC_transporter_permease"/>
</dbReference>
<dbReference type="InterPro" id="IPR035906">
    <property type="entry name" value="MetI-like_sf"/>
</dbReference>
<dbReference type="SUPFAM" id="SSF161098">
    <property type="entry name" value="MetI-like"/>
    <property type="match status" value="1"/>
</dbReference>
<keyword evidence="5 7" id="KW-1133">Transmembrane helix</keyword>
<evidence type="ECO:0000259" key="8">
    <source>
        <dbReference type="PROSITE" id="PS50928"/>
    </source>
</evidence>
<dbReference type="GO" id="GO:0055085">
    <property type="term" value="P:transmembrane transport"/>
    <property type="evidence" value="ECO:0007669"/>
    <property type="project" value="InterPro"/>
</dbReference>
<evidence type="ECO:0000256" key="5">
    <source>
        <dbReference type="ARBA" id="ARBA00022989"/>
    </source>
</evidence>
<evidence type="ECO:0000256" key="7">
    <source>
        <dbReference type="RuleBase" id="RU363032"/>
    </source>
</evidence>
<dbReference type="Gene3D" id="1.10.3720.10">
    <property type="entry name" value="MetI-like"/>
    <property type="match status" value="1"/>
</dbReference>
<dbReference type="Pfam" id="PF00528">
    <property type="entry name" value="BPD_transp_1"/>
    <property type="match status" value="1"/>
</dbReference>
<keyword evidence="4 7" id="KW-0812">Transmembrane</keyword>
<sequence length="263" mass="29417">VQAVYYSLFRWNGLGSLQNFIGLGNYVRVFSDRVFLGALSHNLQLVALSLLIQLPLALGLTLLIRGLTRGRALLRTIFFLPFVLSEVVTGVIWNFIYRPSGGLVEQLLHAIAPNLGDVAPLANPKTVLYALFVVITWKYFGYHMILYIAGLQNIPAELEEAAAIDGCGRLQTLRYITIPLLGSTVRLTIYLSVLGSMQFFDLVWVMTTGGPVSASDTMATYLYKYGFQRFQLGYGSTVAVIIFLICFSFSLIYQRVAMRRDFE</sequence>
<dbReference type="PANTHER" id="PTHR30193:SF37">
    <property type="entry name" value="INNER MEMBRANE ABC TRANSPORTER PERMEASE PROTEIN YCJO"/>
    <property type="match status" value="1"/>
</dbReference>
<evidence type="ECO:0000256" key="1">
    <source>
        <dbReference type="ARBA" id="ARBA00004651"/>
    </source>
</evidence>
<comment type="subcellular location">
    <subcellularLocation>
        <location evidence="1 7">Cell membrane</location>
        <topology evidence="1 7">Multi-pass membrane protein</topology>
    </subcellularLocation>
</comment>
<feature type="transmembrane region" description="Helical" evidence="7">
    <location>
        <begin position="127"/>
        <end position="149"/>
    </location>
</feature>
<feature type="transmembrane region" description="Helical" evidence="7">
    <location>
        <begin position="76"/>
        <end position="96"/>
    </location>
</feature>
<dbReference type="InterPro" id="IPR000515">
    <property type="entry name" value="MetI-like"/>
</dbReference>
<comment type="similarity">
    <text evidence="7">Belongs to the binding-protein-dependent transport system permease family.</text>
</comment>
<dbReference type="PROSITE" id="PS50928">
    <property type="entry name" value="ABC_TM1"/>
    <property type="match status" value="1"/>
</dbReference>
<dbReference type="EMBL" id="LJCR01000462">
    <property type="protein sequence ID" value="KPV52685.1"/>
    <property type="molecule type" value="Genomic_DNA"/>
</dbReference>
<reference evidence="9 10" key="1">
    <citation type="submission" date="2015-09" db="EMBL/GenBank/DDBJ databases">
        <title>Draft genome sequence of Kouleothrix aurantiaca JCM 19913.</title>
        <authorList>
            <person name="Hemp J."/>
        </authorList>
    </citation>
    <scope>NUCLEOTIDE SEQUENCE [LARGE SCALE GENOMIC DNA]</scope>
    <source>
        <strain evidence="9 10">COM-B</strain>
    </source>
</reference>
<name>A0A0N8PSG8_9CHLR</name>
<evidence type="ECO:0000256" key="6">
    <source>
        <dbReference type="ARBA" id="ARBA00023136"/>
    </source>
</evidence>
<gene>
    <name evidence="9" type="ORF">SE17_13995</name>
</gene>
<comment type="caution">
    <text evidence="9">The sequence shown here is derived from an EMBL/GenBank/DDBJ whole genome shotgun (WGS) entry which is preliminary data.</text>
</comment>
<feature type="transmembrane region" description="Helical" evidence="7">
    <location>
        <begin position="43"/>
        <end position="64"/>
    </location>
</feature>
<dbReference type="PANTHER" id="PTHR30193">
    <property type="entry name" value="ABC TRANSPORTER PERMEASE PROTEIN"/>
    <property type="match status" value="1"/>
</dbReference>
<accession>A0A0N8PSG8</accession>
<organism evidence="9 10">
    <name type="scientific">Kouleothrix aurantiaca</name>
    <dbReference type="NCBI Taxonomy" id="186479"/>
    <lineage>
        <taxon>Bacteria</taxon>
        <taxon>Bacillati</taxon>
        <taxon>Chloroflexota</taxon>
        <taxon>Chloroflexia</taxon>
        <taxon>Chloroflexales</taxon>
        <taxon>Roseiflexineae</taxon>
        <taxon>Roseiflexaceae</taxon>
        <taxon>Kouleothrix</taxon>
    </lineage>
</organism>
<feature type="transmembrane region" description="Helical" evidence="7">
    <location>
        <begin position="232"/>
        <end position="253"/>
    </location>
</feature>
<proteinExistence type="inferred from homology"/>
<protein>
    <submittedName>
        <fullName evidence="9">Sugar ABC transporter permease</fullName>
    </submittedName>
</protein>